<evidence type="ECO:0000313" key="2">
    <source>
        <dbReference type="EMBL" id="KAG5676980.1"/>
    </source>
</evidence>
<keyword evidence="1" id="KW-0732">Signal</keyword>
<evidence type="ECO:0000313" key="3">
    <source>
        <dbReference type="Proteomes" id="UP001107558"/>
    </source>
</evidence>
<dbReference type="OrthoDB" id="10578327at2759"/>
<protein>
    <recommendedName>
        <fullName evidence="4">Secreted protein</fullName>
    </recommendedName>
</protein>
<comment type="caution">
    <text evidence="2">The sequence shown here is derived from an EMBL/GenBank/DDBJ whole genome shotgun (WGS) entry which is preliminary data.</text>
</comment>
<sequence length="97" mass="10173">MRKILILIVVIFTQSTAMPFSNDSSDEAKGIFDGILPNSSSSTTASPLPSLPDAFNKVSENGPMLILGSFQAIVTKFDPALIQSIPGIGLPQLPAGK</sequence>
<feature type="chain" id="PRO_5039912268" description="Secreted protein" evidence="1">
    <location>
        <begin position="18"/>
        <end position="97"/>
    </location>
</feature>
<name>A0A9J6C482_POLVA</name>
<keyword evidence="3" id="KW-1185">Reference proteome</keyword>
<gene>
    <name evidence="2" type="ORF">PVAND_006771</name>
</gene>
<proteinExistence type="predicted"/>
<evidence type="ECO:0008006" key="4">
    <source>
        <dbReference type="Google" id="ProtNLM"/>
    </source>
</evidence>
<dbReference type="AlphaFoldDB" id="A0A9J6C482"/>
<dbReference type="Proteomes" id="UP001107558">
    <property type="component" value="Chromosome 2"/>
</dbReference>
<organism evidence="2 3">
    <name type="scientific">Polypedilum vanderplanki</name>
    <name type="common">Sleeping chironomid midge</name>
    <dbReference type="NCBI Taxonomy" id="319348"/>
    <lineage>
        <taxon>Eukaryota</taxon>
        <taxon>Metazoa</taxon>
        <taxon>Ecdysozoa</taxon>
        <taxon>Arthropoda</taxon>
        <taxon>Hexapoda</taxon>
        <taxon>Insecta</taxon>
        <taxon>Pterygota</taxon>
        <taxon>Neoptera</taxon>
        <taxon>Endopterygota</taxon>
        <taxon>Diptera</taxon>
        <taxon>Nematocera</taxon>
        <taxon>Chironomoidea</taxon>
        <taxon>Chironomidae</taxon>
        <taxon>Chironominae</taxon>
        <taxon>Polypedilum</taxon>
        <taxon>Polypedilum</taxon>
    </lineage>
</organism>
<evidence type="ECO:0000256" key="1">
    <source>
        <dbReference type="SAM" id="SignalP"/>
    </source>
</evidence>
<feature type="signal peptide" evidence="1">
    <location>
        <begin position="1"/>
        <end position="17"/>
    </location>
</feature>
<reference evidence="2" key="1">
    <citation type="submission" date="2021-03" db="EMBL/GenBank/DDBJ databases">
        <title>Chromosome level genome of the anhydrobiotic midge Polypedilum vanderplanki.</title>
        <authorList>
            <person name="Yoshida Y."/>
            <person name="Kikawada T."/>
            <person name="Gusev O."/>
        </authorList>
    </citation>
    <scope>NUCLEOTIDE SEQUENCE</scope>
    <source>
        <strain evidence="2">NIAS01</strain>
        <tissue evidence="2">Whole body or cell culture</tissue>
    </source>
</reference>
<accession>A0A9J6C482</accession>
<dbReference type="EMBL" id="JADBJN010000002">
    <property type="protein sequence ID" value="KAG5676980.1"/>
    <property type="molecule type" value="Genomic_DNA"/>
</dbReference>